<name>A0A8J6XIJ7_9CYAN</name>
<evidence type="ECO:0000313" key="2">
    <source>
        <dbReference type="Proteomes" id="UP000629098"/>
    </source>
</evidence>
<protein>
    <submittedName>
        <fullName evidence="1">Uncharacterized protein</fullName>
    </submittedName>
</protein>
<dbReference type="EMBL" id="JACXAE010000098">
    <property type="protein sequence ID" value="MBD2776634.1"/>
    <property type="molecule type" value="Genomic_DNA"/>
</dbReference>
<evidence type="ECO:0000313" key="1">
    <source>
        <dbReference type="EMBL" id="MBD2776634.1"/>
    </source>
</evidence>
<gene>
    <name evidence="1" type="ORF">ICL16_32430</name>
</gene>
<proteinExistence type="predicted"/>
<dbReference type="Proteomes" id="UP000629098">
    <property type="component" value="Unassembled WGS sequence"/>
</dbReference>
<comment type="caution">
    <text evidence="1">The sequence shown here is derived from an EMBL/GenBank/DDBJ whole genome shotgun (WGS) entry which is preliminary data.</text>
</comment>
<accession>A0A8J6XIJ7</accession>
<keyword evidence="2" id="KW-1185">Reference proteome</keyword>
<organism evidence="1 2">
    <name type="scientific">Iningainema tapete BLCC-T55</name>
    <dbReference type="NCBI Taxonomy" id="2748662"/>
    <lineage>
        <taxon>Bacteria</taxon>
        <taxon>Bacillati</taxon>
        <taxon>Cyanobacteriota</taxon>
        <taxon>Cyanophyceae</taxon>
        <taxon>Nostocales</taxon>
        <taxon>Scytonemataceae</taxon>
        <taxon>Iningainema tapete</taxon>
    </lineage>
</organism>
<dbReference type="AlphaFoldDB" id="A0A8J6XIJ7"/>
<dbReference type="RefSeq" id="WP_190835932.1">
    <property type="nucleotide sequence ID" value="NZ_CAWPPI010000098.1"/>
</dbReference>
<sequence length="51" mass="5744">MPGNGESIRQASITQAFSSYHNCTHIFWQAIALLQNNLVLPEFKAGHCREI</sequence>
<reference evidence="1" key="1">
    <citation type="submission" date="2020-09" db="EMBL/GenBank/DDBJ databases">
        <title>Iningainema tapete sp. nov. (Scytonemataceae, Cyanobacteria) from greenhouses in central Florida (USA) produces two types of nodularin with biosynthetic potential for microcystin-LR and anabaenopeptins.</title>
        <authorList>
            <person name="Berthold D.E."/>
            <person name="Lefler F.W."/>
            <person name="Huang I.-S."/>
            <person name="Abdulla H."/>
            <person name="Zimba P.V."/>
            <person name="Laughinghouse H.D. IV."/>
        </authorList>
    </citation>
    <scope>NUCLEOTIDE SEQUENCE</scope>
    <source>
        <strain evidence="1">BLCCT55</strain>
    </source>
</reference>